<dbReference type="KEGG" id="bgoe:IFJ75_04510"/>
<accession>A0A975C583</accession>
<dbReference type="GO" id="GO:0006508">
    <property type="term" value="P:proteolysis"/>
    <property type="evidence" value="ECO:0007669"/>
    <property type="project" value="InterPro"/>
</dbReference>
<gene>
    <name evidence="4" type="ORF">IFJ75_04510</name>
</gene>
<dbReference type="Gene3D" id="3.40.50.1820">
    <property type="entry name" value="alpha/beta hydrolase"/>
    <property type="match status" value="1"/>
</dbReference>
<reference evidence="4" key="1">
    <citation type="submission" date="2020-09" db="EMBL/GenBank/DDBJ databases">
        <title>Brevundimonas sp. LVF2 isolated from a puddle in Goettingen, Germany.</title>
        <authorList>
            <person name="Friedrich I."/>
            <person name="Klassen A."/>
            <person name="Hannes N."/>
            <person name="Schneider D."/>
            <person name="Hertel R."/>
            <person name="Daniel R."/>
        </authorList>
    </citation>
    <scope>NUCLEOTIDE SEQUENCE</scope>
    <source>
        <strain evidence="4">LVF2</strain>
    </source>
</reference>
<evidence type="ECO:0000259" key="3">
    <source>
        <dbReference type="Pfam" id="PF00326"/>
    </source>
</evidence>
<feature type="chain" id="PRO_5037271248" evidence="2">
    <location>
        <begin position="22"/>
        <end position="788"/>
    </location>
</feature>
<keyword evidence="2" id="KW-0732">Signal</keyword>
<evidence type="ECO:0000256" key="1">
    <source>
        <dbReference type="ARBA" id="ARBA00022801"/>
    </source>
</evidence>
<dbReference type="InterPro" id="IPR050261">
    <property type="entry name" value="FrsA_esterase"/>
</dbReference>
<feature type="domain" description="Peptidase S9 prolyl oligopeptidase catalytic" evidence="3">
    <location>
        <begin position="592"/>
        <end position="768"/>
    </location>
</feature>
<dbReference type="Pfam" id="PF00326">
    <property type="entry name" value="Peptidase_S9"/>
    <property type="match status" value="1"/>
</dbReference>
<dbReference type="GO" id="GO:0052689">
    <property type="term" value="F:carboxylic ester hydrolase activity"/>
    <property type="evidence" value="ECO:0007669"/>
    <property type="project" value="UniProtKB-ARBA"/>
</dbReference>
<dbReference type="RefSeq" id="WP_207931456.1">
    <property type="nucleotide sequence ID" value="NZ_CP062222.1"/>
</dbReference>
<name>A0A975C583_9CAUL</name>
<feature type="signal peptide" evidence="2">
    <location>
        <begin position="1"/>
        <end position="21"/>
    </location>
</feature>
<dbReference type="SUPFAM" id="SSF53474">
    <property type="entry name" value="alpha/beta-Hydrolases"/>
    <property type="match status" value="1"/>
</dbReference>
<dbReference type="PROSITE" id="PS51257">
    <property type="entry name" value="PROKAR_LIPOPROTEIN"/>
    <property type="match status" value="1"/>
</dbReference>
<sequence>MRKRLSCALAALALGCPTTGASEPLTLDTLLGLESFGRIAVDPSGEVIVFEERRARDDLPRYDLQPEGALRYARLYRADVETPTRVRPLLPMEEDAGYTAGPFSPDGSKLVVFRLQALEFRVGIADLVSGVVVWTDISPETGAWGRSVEWLSEDVFVALGMPDGGLPQRLADTNRTQRELPPLWDRAAQGEAAFVSVGLGPEPERPPRDLWRIDARTGAATRLARGPFLDLEASPDGRHIALLVDRALQPLPSPGAATEFRRVRALRLVDSRSGETRDPPEARDVSTSLLTWSSASDALLVAAIDDDRPRLLAVGPTGATRDVTPPGVAPVVPLDFHGLPTAEAGWIGEMVALHGRDRDEEGWFLSGERLSALAPDARLIAQGASGALFSSRGRVVRLVSDGSSEDLGAFASVIRSDGPLGQRALAGPLKQDSAAVSEPAGRLCRTPADPGPVVCVTGPSGAAVSWSQGLAVARGAEGRAVNRLTVIRGTSTETIWSLNPELDEVDLASARRVEGPGGTAGWLYAPAQGGGSPPVIVIPYPDRVYATPPPTMRPEAGNLTLNGQLLVAAGYAVLYPDLPVGPEPAAGLADRILAVVDAAAAEGLVDGDRIGLWGHSFGAWAVVLSASQSPRFKAVVALNGSYDLAGSLGRLSNHARLAGENEAAIMGTARWLESGQVGMHASYWSDPERYRRGSAFEQADRITAAVLLVQGEMDHATGEAEGMYAALRRLQRPAALLYLIGEDHSLHNPGNARIYYEQVIGWFDRYLTANALPAAPSTVEPRPPSAPG</sequence>
<proteinExistence type="predicted"/>
<protein>
    <submittedName>
        <fullName evidence="4">S9 family peptidase</fullName>
    </submittedName>
</protein>
<dbReference type="PANTHER" id="PTHR22946">
    <property type="entry name" value="DIENELACTONE HYDROLASE DOMAIN-CONTAINING PROTEIN-RELATED"/>
    <property type="match status" value="1"/>
</dbReference>
<keyword evidence="1" id="KW-0378">Hydrolase</keyword>
<dbReference type="GO" id="GO:0008236">
    <property type="term" value="F:serine-type peptidase activity"/>
    <property type="evidence" value="ECO:0007669"/>
    <property type="project" value="InterPro"/>
</dbReference>
<dbReference type="Proteomes" id="UP000663918">
    <property type="component" value="Chromosome"/>
</dbReference>
<dbReference type="EMBL" id="CP062222">
    <property type="protein sequence ID" value="QTC92175.1"/>
    <property type="molecule type" value="Genomic_DNA"/>
</dbReference>
<dbReference type="InterPro" id="IPR001375">
    <property type="entry name" value="Peptidase_S9_cat"/>
</dbReference>
<dbReference type="PANTHER" id="PTHR22946:SF9">
    <property type="entry name" value="POLYKETIDE TRANSFERASE AF380"/>
    <property type="match status" value="1"/>
</dbReference>
<dbReference type="InterPro" id="IPR029058">
    <property type="entry name" value="AB_hydrolase_fold"/>
</dbReference>
<dbReference type="SUPFAM" id="SSF82171">
    <property type="entry name" value="DPP6 N-terminal domain-like"/>
    <property type="match status" value="1"/>
</dbReference>
<keyword evidence="5" id="KW-1185">Reference proteome</keyword>
<evidence type="ECO:0000313" key="5">
    <source>
        <dbReference type="Proteomes" id="UP000663918"/>
    </source>
</evidence>
<dbReference type="AlphaFoldDB" id="A0A975C583"/>
<evidence type="ECO:0000313" key="4">
    <source>
        <dbReference type="EMBL" id="QTC92175.1"/>
    </source>
</evidence>
<organism evidence="4 5">
    <name type="scientific">Brevundimonas goettingensis</name>
    <dbReference type="NCBI Taxonomy" id="2774190"/>
    <lineage>
        <taxon>Bacteria</taxon>
        <taxon>Pseudomonadati</taxon>
        <taxon>Pseudomonadota</taxon>
        <taxon>Alphaproteobacteria</taxon>
        <taxon>Caulobacterales</taxon>
        <taxon>Caulobacteraceae</taxon>
        <taxon>Brevundimonas</taxon>
    </lineage>
</organism>
<evidence type="ECO:0000256" key="2">
    <source>
        <dbReference type="SAM" id="SignalP"/>
    </source>
</evidence>